<dbReference type="RefSeq" id="WP_130359536.1">
    <property type="nucleotide sequence ID" value="NZ_SGXC01000002.1"/>
</dbReference>
<feature type="transmembrane region" description="Helical" evidence="6">
    <location>
        <begin position="113"/>
        <end position="132"/>
    </location>
</feature>
<feature type="transmembrane region" description="Helical" evidence="6">
    <location>
        <begin position="6"/>
        <end position="27"/>
    </location>
</feature>
<dbReference type="PANTHER" id="PTHR35007">
    <property type="entry name" value="INTEGRAL MEMBRANE PROTEIN-RELATED"/>
    <property type="match status" value="1"/>
</dbReference>
<keyword evidence="4 6" id="KW-1133">Transmembrane helix</keyword>
<organism evidence="8 9">
    <name type="scientific">Pigmentiphaga kullae</name>
    <dbReference type="NCBI Taxonomy" id="151784"/>
    <lineage>
        <taxon>Bacteria</taxon>
        <taxon>Pseudomonadati</taxon>
        <taxon>Pseudomonadota</taxon>
        <taxon>Betaproteobacteria</taxon>
        <taxon>Burkholderiales</taxon>
        <taxon>Alcaligenaceae</taxon>
        <taxon>Pigmentiphaga</taxon>
    </lineage>
</organism>
<dbReference type="Pfam" id="PF00482">
    <property type="entry name" value="T2SSF"/>
    <property type="match status" value="1"/>
</dbReference>
<dbReference type="Proteomes" id="UP000292445">
    <property type="component" value="Unassembled WGS sequence"/>
</dbReference>
<keyword evidence="5 6" id="KW-0472">Membrane</keyword>
<feature type="transmembrane region" description="Helical" evidence="6">
    <location>
        <begin position="138"/>
        <end position="159"/>
    </location>
</feature>
<accession>A0A4Q7NES4</accession>
<evidence type="ECO:0000256" key="3">
    <source>
        <dbReference type="ARBA" id="ARBA00022692"/>
    </source>
</evidence>
<feature type="domain" description="Type II secretion system protein GspF" evidence="7">
    <location>
        <begin position="178"/>
        <end position="304"/>
    </location>
</feature>
<evidence type="ECO:0000313" key="8">
    <source>
        <dbReference type="EMBL" id="RZS81631.1"/>
    </source>
</evidence>
<dbReference type="AlphaFoldDB" id="A0A4Q7NES4"/>
<dbReference type="GO" id="GO:0005886">
    <property type="term" value="C:plasma membrane"/>
    <property type="evidence" value="ECO:0007669"/>
    <property type="project" value="UniProtKB-SubCell"/>
</dbReference>
<evidence type="ECO:0000256" key="1">
    <source>
        <dbReference type="ARBA" id="ARBA00004651"/>
    </source>
</evidence>
<dbReference type="EMBL" id="SGXC01000002">
    <property type="protein sequence ID" value="RZS81631.1"/>
    <property type="molecule type" value="Genomic_DNA"/>
</dbReference>
<evidence type="ECO:0000256" key="6">
    <source>
        <dbReference type="SAM" id="Phobius"/>
    </source>
</evidence>
<evidence type="ECO:0000256" key="4">
    <source>
        <dbReference type="ARBA" id="ARBA00022989"/>
    </source>
</evidence>
<evidence type="ECO:0000256" key="5">
    <source>
        <dbReference type="ARBA" id="ARBA00023136"/>
    </source>
</evidence>
<evidence type="ECO:0000313" key="9">
    <source>
        <dbReference type="Proteomes" id="UP000292445"/>
    </source>
</evidence>
<protein>
    <submittedName>
        <fullName evidence="8">Tight adherence protein C</fullName>
    </submittedName>
</protein>
<name>A0A4Q7NES4_9BURK</name>
<reference evidence="8 9" key="1">
    <citation type="submission" date="2019-02" db="EMBL/GenBank/DDBJ databases">
        <title>Genomic Encyclopedia of Type Strains, Phase IV (KMG-IV): sequencing the most valuable type-strain genomes for metagenomic binning, comparative biology and taxonomic classification.</title>
        <authorList>
            <person name="Goeker M."/>
        </authorList>
    </citation>
    <scope>NUCLEOTIDE SEQUENCE [LARGE SCALE GENOMIC DNA]</scope>
    <source>
        <strain evidence="8 9">K24</strain>
    </source>
</reference>
<dbReference type="OrthoDB" id="5952202at2"/>
<comment type="subcellular location">
    <subcellularLocation>
        <location evidence="1">Cell membrane</location>
        <topology evidence="1">Multi-pass membrane protein</topology>
    </subcellularLocation>
</comment>
<keyword evidence="3 6" id="KW-0812">Transmembrane</keyword>
<evidence type="ECO:0000259" key="7">
    <source>
        <dbReference type="Pfam" id="PF00482"/>
    </source>
</evidence>
<feature type="transmembrane region" description="Helical" evidence="6">
    <location>
        <begin position="285"/>
        <end position="314"/>
    </location>
</feature>
<comment type="caution">
    <text evidence="8">The sequence shown here is derived from an EMBL/GenBank/DDBJ whole genome shotgun (WGS) entry which is preliminary data.</text>
</comment>
<proteinExistence type="predicted"/>
<keyword evidence="2" id="KW-1003">Cell membrane</keyword>
<gene>
    <name evidence="8" type="ORF">EV675_4258</name>
</gene>
<evidence type="ECO:0000256" key="2">
    <source>
        <dbReference type="ARBA" id="ARBA00022475"/>
    </source>
</evidence>
<keyword evidence="9" id="KW-1185">Reference proteome</keyword>
<sequence>MSTQLLTVASLVLFAAAALLVGVAVLIRGSRQNRSRLVVDSAITARTNPVLEDALANVASPVRRGRVSAMFDGAAQLGEKWERGRLGNYLLEAEDRQLIDRCGFGDLGRARSLFIFARVVLAIVVPVLAWAFGGGGAFGTVLSLFLGFALGYMVPKWTLRRVAASRGRKAKEELPLLIDLLRLLQGVGLSIDQSLHVIVTEFRMVLPVLAVELEIAVNQHARGLSREQSLQRLATGFGNEDLAAVARLIVQVDRHGGAVQEPLKQFSERVREQRRMELKERVGKLTVKMTGVMVLTLLPALIIVTGGAGFLAVFRGLARMGG</sequence>
<dbReference type="InterPro" id="IPR018076">
    <property type="entry name" value="T2SS_GspF_dom"/>
</dbReference>
<dbReference type="PANTHER" id="PTHR35007:SF2">
    <property type="entry name" value="PILUS ASSEMBLE PROTEIN"/>
    <property type="match status" value="1"/>
</dbReference>